<accession>A0A225MCW0</accession>
<dbReference type="InterPro" id="IPR056798">
    <property type="entry name" value="ADH_Fe_C"/>
</dbReference>
<dbReference type="PANTHER" id="PTHR11496:SF102">
    <property type="entry name" value="ALCOHOL DEHYDROGENASE 4"/>
    <property type="match status" value="1"/>
</dbReference>
<name>A0A225MCW0_9BURK</name>
<evidence type="ECO:0000313" key="5">
    <source>
        <dbReference type="EMBL" id="OWT59076.1"/>
    </source>
</evidence>
<comment type="similarity">
    <text evidence="1">Belongs to the iron-containing alcohol dehydrogenase family.</text>
</comment>
<dbReference type="EMBL" id="NJIH01000007">
    <property type="protein sequence ID" value="OWT59076.1"/>
    <property type="molecule type" value="Genomic_DNA"/>
</dbReference>
<dbReference type="GO" id="GO:0046872">
    <property type="term" value="F:metal ion binding"/>
    <property type="evidence" value="ECO:0007669"/>
    <property type="project" value="InterPro"/>
</dbReference>
<dbReference type="SUPFAM" id="SSF56796">
    <property type="entry name" value="Dehydroquinate synthase-like"/>
    <property type="match status" value="1"/>
</dbReference>
<organism evidence="5 6">
    <name type="scientific">Candidimonas nitroreducens</name>
    <dbReference type="NCBI Taxonomy" id="683354"/>
    <lineage>
        <taxon>Bacteria</taxon>
        <taxon>Pseudomonadati</taxon>
        <taxon>Pseudomonadota</taxon>
        <taxon>Betaproteobacteria</taxon>
        <taxon>Burkholderiales</taxon>
        <taxon>Alcaligenaceae</taxon>
        <taxon>Candidimonas</taxon>
    </lineage>
</organism>
<evidence type="ECO:0000256" key="1">
    <source>
        <dbReference type="ARBA" id="ARBA00007358"/>
    </source>
</evidence>
<dbReference type="GO" id="GO:0004022">
    <property type="term" value="F:alcohol dehydrogenase (NAD+) activity"/>
    <property type="evidence" value="ECO:0007669"/>
    <property type="project" value="TreeGrafter"/>
</dbReference>
<dbReference type="OrthoDB" id="9815791at2"/>
<keyword evidence="2" id="KW-0560">Oxidoreductase</keyword>
<feature type="domain" description="Fe-containing alcohol dehydrogenase-like C-terminal" evidence="4">
    <location>
        <begin position="206"/>
        <end position="388"/>
    </location>
</feature>
<dbReference type="CDD" id="cd08192">
    <property type="entry name" value="MAR-like"/>
    <property type="match status" value="1"/>
</dbReference>
<evidence type="ECO:0000313" key="6">
    <source>
        <dbReference type="Proteomes" id="UP000214603"/>
    </source>
</evidence>
<evidence type="ECO:0000256" key="2">
    <source>
        <dbReference type="ARBA" id="ARBA00023002"/>
    </source>
</evidence>
<evidence type="ECO:0000259" key="4">
    <source>
        <dbReference type="Pfam" id="PF25137"/>
    </source>
</evidence>
<protein>
    <submittedName>
        <fullName evidence="5">Alcohol dehydrogenase</fullName>
    </submittedName>
</protein>
<dbReference type="Proteomes" id="UP000214603">
    <property type="component" value="Unassembled WGS sequence"/>
</dbReference>
<dbReference type="RefSeq" id="WP_088603807.1">
    <property type="nucleotide sequence ID" value="NZ_NJIH01000007.1"/>
</dbReference>
<proteinExistence type="inferred from homology"/>
<dbReference type="Pfam" id="PF00465">
    <property type="entry name" value="Fe-ADH"/>
    <property type="match status" value="1"/>
</dbReference>
<dbReference type="InterPro" id="IPR039697">
    <property type="entry name" value="Alcohol_dehydrogenase_Fe"/>
</dbReference>
<comment type="caution">
    <text evidence="5">The sequence shown here is derived from an EMBL/GenBank/DDBJ whole genome shotgun (WGS) entry which is preliminary data.</text>
</comment>
<dbReference type="AlphaFoldDB" id="A0A225MCW0"/>
<dbReference type="PANTHER" id="PTHR11496">
    <property type="entry name" value="ALCOHOL DEHYDROGENASE"/>
    <property type="match status" value="1"/>
</dbReference>
<dbReference type="Pfam" id="PF25137">
    <property type="entry name" value="ADH_Fe_C"/>
    <property type="match status" value="1"/>
</dbReference>
<dbReference type="Gene3D" id="1.20.1090.10">
    <property type="entry name" value="Dehydroquinate synthase-like - alpha domain"/>
    <property type="match status" value="1"/>
</dbReference>
<dbReference type="Gene3D" id="3.40.50.1970">
    <property type="match status" value="1"/>
</dbReference>
<reference evidence="6" key="1">
    <citation type="submission" date="2017-06" db="EMBL/GenBank/DDBJ databases">
        <title>Herbaspirillum phytohormonus sp. nov., isolated from the root nodule of Robinia pseudoacacia in lead-zinc mine.</title>
        <authorList>
            <person name="Fan M."/>
            <person name="Lin Y."/>
        </authorList>
    </citation>
    <scope>NUCLEOTIDE SEQUENCE [LARGE SCALE GENOMIC DNA]</scope>
    <source>
        <strain evidence="6">SC-089</strain>
    </source>
</reference>
<feature type="domain" description="Alcohol dehydrogenase iron-type/glycerol dehydrogenase GldA" evidence="3">
    <location>
        <begin position="22"/>
        <end position="192"/>
    </location>
</feature>
<sequence>MEMMQFLMPPGVERVVRNRPMTDVVADLLDRYGYQRVFIISSKTLNRKTDAVVKLRRAIGERFVGMTDEVGEHSPIGNVLACARNLQDLRADVIISVGGGSVIDFAKFIQLCISEDAYTKEELLRFQWIVSSDGMEGINPAKSAPAIRHIAVPTTLAAAEWTPGGTPVDESTRQKARLRANMGTPQAIIYDPALLKLTPARLLYSTAIRGLDHAINSYVSIHPHPFVDLISLEAIRLYFENLPCMVDSPDDVEPIANCQMATWYTGMGQMTMAPLHGFSHYMTHVLAPYAGVGHSETAAVLMLAQAKWFEEIGVPRHRDIQEVIGVRERRLSDAIYELLKKLNLPTTLGDLHITAQQVEAVVPLAMAHPLLTRFNARPIRTEADIRALMDLAK</sequence>
<keyword evidence="6" id="KW-1185">Reference proteome</keyword>
<gene>
    <name evidence="5" type="ORF">CEY11_12865</name>
</gene>
<evidence type="ECO:0000259" key="3">
    <source>
        <dbReference type="Pfam" id="PF00465"/>
    </source>
</evidence>
<dbReference type="InterPro" id="IPR001670">
    <property type="entry name" value="ADH_Fe/GldA"/>
</dbReference>